<dbReference type="SUPFAM" id="SSF63380">
    <property type="entry name" value="Riboflavin synthase domain-like"/>
    <property type="match status" value="1"/>
</dbReference>
<keyword evidence="5" id="KW-0408">Iron</keyword>
<geneLocation type="plasmid" evidence="9 10">
    <name>p1</name>
</geneLocation>
<dbReference type="InterPro" id="IPR001433">
    <property type="entry name" value="OxRdtase_FAD/NAD-bd"/>
</dbReference>
<dbReference type="InterPro" id="IPR017938">
    <property type="entry name" value="Riboflavin_synthase-like_b-brl"/>
</dbReference>
<dbReference type="InterPro" id="IPR008333">
    <property type="entry name" value="Cbr1-like_FAD-bd_dom"/>
</dbReference>
<dbReference type="KEGG" id="buo:BRPE64_DCDS07120"/>
<dbReference type="Pfam" id="PF00111">
    <property type="entry name" value="Fer2"/>
    <property type="match status" value="1"/>
</dbReference>
<dbReference type="InterPro" id="IPR036010">
    <property type="entry name" value="2Fe-2S_ferredoxin-like_sf"/>
</dbReference>
<dbReference type="EMBL" id="AP013061">
    <property type="protein sequence ID" value="BAN27648.1"/>
    <property type="molecule type" value="Genomic_DNA"/>
</dbReference>
<sequence>MSRELSEATNEATSNELSFRTLVVTKKEQVAEGIVSFELRDPEGGALEPFSAGAHLTLRVPSGTNRNYSLCNDPDETDRYVIAVKRDAAGRGGSVSMTDQVNEGDRIEVSAPRNEFELSERARSFVFVAGGIGITPILSMMRHLKAIGGPRFKLYYLARSPETTAFLDELSGAEWKPHVVIHHDHGDLARAFDFWPVFEKPGSGTHVYCCGPRALMDGVRDMTGHWPTGSVHFESFGVDQSRAAENVPFSVKLARSDRSFEIPKDRSILEILRDNGIRAPSSCESGTCGSCRTTLCAGEADHRDMVLGEDEKAGHIMICVSRAKSEELVLDL</sequence>
<dbReference type="PATRIC" id="fig|758793.3.peg.5856"/>
<reference evidence="9 10" key="1">
    <citation type="journal article" date="2013" name="Genome Announc.">
        <title>Complete Genome Sequence of Burkholderia sp. Strain RPE64, Bacterial Symbiont of the Bean Bug Riptortus pedestris.</title>
        <authorList>
            <person name="Shibata T.F."/>
            <person name="Maeda T."/>
            <person name="Nikoh N."/>
            <person name="Yamaguchi K."/>
            <person name="Oshima K."/>
            <person name="Hattori M."/>
            <person name="Nishiyama T."/>
            <person name="Hasebe M."/>
            <person name="Fukatsu T."/>
            <person name="Kikuchi Y."/>
            <person name="Shigenobu S."/>
        </authorList>
    </citation>
    <scope>NUCLEOTIDE SEQUENCE [LARGE SCALE GENOMIC DNA]</scope>
    <source>
        <plasmid evidence="9 10">p1</plasmid>
    </source>
</reference>
<dbReference type="GO" id="GO:0051537">
    <property type="term" value="F:2 iron, 2 sulfur cluster binding"/>
    <property type="evidence" value="ECO:0007669"/>
    <property type="project" value="UniProtKB-KW"/>
</dbReference>
<dbReference type="CDD" id="cd00207">
    <property type="entry name" value="fer2"/>
    <property type="match status" value="1"/>
</dbReference>
<dbReference type="InterPro" id="IPR012675">
    <property type="entry name" value="Beta-grasp_dom_sf"/>
</dbReference>
<evidence type="ECO:0000256" key="2">
    <source>
        <dbReference type="ARBA" id="ARBA00022714"/>
    </source>
</evidence>
<reference evidence="9 10" key="2">
    <citation type="journal article" date="2018" name="Int. J. Syst. Evol. Microbiol.">
        <title>Burkholderia insecticola sp. nov., a gut symbiotic bacterium of the bean bug Riptortus pedestris.</title>
        <authorList>
            <person name="Takeshita K."/>
            <person name="Tamaki H."/>
            <person name="Ohbayashi T."/>
            <person name="Meng X.-Y."/>
            <person name="Sone T."/>
            <person name="Mitani Y."/>
            <person name="Peeters C."/>
            <person name="Kikuchi Y."/>
            <person name="Vandamme P."/>
        </authorList>
    </citation>
    <scope>NUCLEOTIDE SEQUENCE [LARGE SCALE GENOMIC DNA]</scope>
    <source>
        <strain evidence="9">RPE64</strain>
        <plasmid evidence="9 10">p1</plasmid>
    </source>
</reference>
<gene>
    <name evidence="9" type="ORF">BRPE64_DCDS07120</name>
</gene>
<protein>
    <submittedName>
        <fullName evidence="9">FAD/NAD(P)-binding oxidoreductase</fullName>
    </submittedName>
</protein>
<keyword evidence="9" id="KW-0614">Plasmid</keyword>
<dbReference type="InterPro" id="IPR017927">
    <property type="entry name" value="FAD-bd_FR_type"/>
</dbReference>
<keyword evidence="6" id="KW-0411">Iron-sulfur</keyword>
<dbReference type="Pfam" id="PF00175">
    <property type="entry name" value="NAD_binding_1"/>
    <property type="match status" value="1"/>
</dbReference>
<evidence type="ECO:0000259" key="7">
    <source>
        <dbReference type="PROSITE" id="PS51085"/>
    </source>
</evidence>
<evidence type="ECO:0000313" key="10">
    <source>
        <dbReference type="Proteomes" id="UP000013966"/>
    </source>
</evidence>
<dbReference type="PROSITE" id="PS00197">
    <property type="entry name" value="2FE2S_FER_1"/>
    <property type="match status" value="1"/>
</dbReference>
<dbReference type="InterPro" id="IPR039261">
    <property type="entry name" value="FNR_nucleotide-bd"/>
</dbReference>
<keyword evidence="4" id="KW-0560">Oxidoreductase</keyword>
<evidence type="ECO:0000256" key="4">
    <source>
        <dbReference type="ARBA" id="ARBA00023002"/>
    </source>
</evidence>
<dbReference type="HOGENOM" id="CLU_003827_17_0_4"/>
<evidence type="ECO:0000313" key="9">
    <source>
        <dbReference type="EMBL" id="BAN27648.1"/>
    </source>
</evidence>
<dbReference type="PANTHER" id="PTHR47354:SF1">
    <property type="entry name" value="CARNITINE MONOOXYGENASE REDUCTASE SUBUNIT"/>
    <property type="match status" value="1"/>
</dbReference>
<feature type="domain" description="2Fe-2S ferredoxin-type" evidence="7">
    <location>
        <begin position="249"/>
        <end position="332"/>
    </location>
</feature>
<dbReference type="PROSITE" id="PS51085">
    <property type="entry name" value="2FE2S_FER_2"/>
    <property type="match status" value="1"/>
</dbReference>
<organism evidence="9 10">
    <name type="scientific">Caballeronia insecticola</name>
    <dbReference type="NCBI Taxonomy" id="758793"/>
    <lineage>
        <taxon>Bacteria</taxon>
        <taxon>Pseudomonadati</taxon>
        <taxon>Pseudomonadota</taxon>
        <taxon>Betaproteobacteria</taxon>
        <taxon>Burkholderiales</taxon>
        <taxon>Burkholderiaceae</taxon>
        <taxon>Caballeronia</taxon>
    </lineage>
</organism>
<dbReference type="GO" id="GO:0016491">
    <property type="term" value="F:oxidoreductase activity"/>
    <property type="evidence" value="ECO:0007669"/>
    <property type="project" value="UniProtKB-KW"/>
</dbReference>
<dbReference type="Gene3D" id="3.10.20.30">
    <property type="match status" value="1"/>
</dbReference>
<keyword evidence="10" id="KW-1185">Reference proteome</keyword>
<dbReference type="InterPro" id="IPR050415">
    <property type="entry name" value="MRET"/>
</dbReference>
<feature type="domain" description="FAD-binding FR-type" evidence="8">
    <location>
        <begin position="17"/>
        <end position="119"/>
    </location>
</feature>
<dbReference type="GO" id="GO:0046872">
    <property type="term" value="F:metal ion binding"/>
    <property type="evidence" value="ECO:0007669"/>
    <property type="project" value="UniProtKB-KW"/>
</dbReference>
<dbReference type="OrthoDB" id="544091at2"/>
<dbReference type="CDD" id="cd06185">
    <property type="entry name" value="PDR_like"/>
    <property type="match status" value="1"/>
</dbReference>
<keyword evidence="2" id="KW-0001">2Fe-2S</keyword>
<keyword evidence="1" id="KW-0285">Flavoprotein</keyword>
<dbReference type="RefSeq" id="WP_016348357.1">
    <property type="nucleotide sequence ID" value="NC_021289.1"/>
</dbReference>
<dbReference type="PROSITE" id="PS51384">
    <property type="entry name" value="FAD_FR"/>
    <property type="match status" value="1"/>
</dbReference>
<dbReference type="InterPro" id="IPR006058">
    <property type="entry name" value="2Fe2S_fd_BS"/>
</dbReference>
<proteinExistence type="predicted"/>
<dbReference type="Proteomes" id="UP000013966">
    <property type="component" value="Plasmid p1"/>
</dbReference>
<dbReference type="Pfam" id="PF00970">
    <property type="entry name" value="FAD_binding_6"/>
    <property type="match status" value="1"/>
</dbReference>
<evidence type="ECO:0000259" key="8">
    <source>
        <dbReference type="PROSITE" id="PS51384"/>
    </source>
</evidence>
<accession>R4WSP1</accession>
<evidence type="ECO:0000256" key="5">
    <source>
        <dbReference type="ARBA" id="ARBA00023004"/>
    </source>
</evidence>
<dbReference type="InterPro" id="IPR001041">
    <property type="entry name" value="2Fe-2S_ferredoxin-type"/>
</dbReference>
<evidence type="ECO:0000256" key="3">
    <source>
        <dbReference type="ARBA" id="ARBA00022723"/>
    </source>
</evidence>
<dbReference type="SUPFAM" id="SSF54292">
    <property type="entry name" value="2Fe-2S ferredoxin-like"/>
    <property type="match status" value="1"/>
</dbReference>
<dbReference type="SUPFAM" id="SSF52343">
    <property type="entry name" value="Ferredoxin reductase-like, C-terminal NADP-linked domain"/>
    <property type="match status" value="1"/>
</dbReference>
<evidence type="ECO:0000256" key="6">
    <source>
        <dbReference type="ARBA" id="ARBA00023014"/>
    </source>
</evidence>
<dbReference type="Gene3D" id="3.40.50.80">
    <property type="entry name" value="Nucleotide-binding domain of ferredoxin-NADP reductase (FNR) module"/>
    <property type="match status" value="1"/>
</dbReference>
<keyword evidence="3" id="KW-0479">Metal-binding</keyword>
<evidence type="ECO:0000256" key="1">
    <source>
        <dbReference type="ARBA" id="ARBA00022630"/>
    </source>
</evidence>
<dbReference type="Gene3D" id="2.40.30.10">
    <property type="entry name" value="Translation factors"/>
    <property type="match status" value="1"/>
</dbReference>
<dbReference type="PRINTS" id="PR00409">
    <property type="entry name" value="PHDIOXRDTASE"/>
</dbReference>
<name>R4WSP1_9BURK</name>
<dbReference type="PANTHER" id="PTHR47354">
    <property type="entry name" value="NADH OXIDOREDUCTASE HCR"/>
    <property type="match status" value="1"/>
</dbReference>
<dbReference type="AlphaFoldDB" id="R4WSP1"/>